<evidence type="ECO:0000313" key="3">
    <source>
        <dbReference type="Proteomes" id="UP000283619"/>
    </source>
</evidence>
<dbReference type="Pfam" id="PF21247">
    <property type="entry name" value="Fic-like_C"/>
    <property type="match status" value="1"/>
</dbReference>
<feature type="domain" description="Filamentation induced by cAMP protein Fic-like C-terminal" evidence="1">
    <location>
        <begin position="27"/>
        <end position="88"/>
    </location>
</feature>
<comment type="caution">
    <text evidence="2">The sequence shown here is derived from an EMBL/GenBank/DDBJ whole genome shotgun (WGS) entry which is preliminary data.</text>
</comment>
<accession>A0A423NZC6</accession>
<protein>
    <recommendedName>
        <fullName evidence="1">Filamentation induced by cAMP protein Fic-like C-terminal domain-containing protein</fullName>
    </recommendedName>
</protein>
<sequence length="100" mass="11083">MDTARIGHYGANESASDLVTDSVTDLVARLLLTLGPRSLRISDLMAEMSLVHKATFRSNYLKPALTAGMIEMTDPQSPKNPTQKYRLTQLGKMMVKKLKC</sequence>
<dbReference type="InterPro" id="IPR049514">
    <property type="entry name" value="Fic-like_C"/>
</dbReference>
<dbReference type="Proteomes" id="UP000283619">
    <property type="component" value="Unassembled WGS sequence"/>
</dbReference>
<dbReference type="EMBL" id="MOBZ01000020">
    <property type="protein sequence ID" value="ROO03738.1"/>
    <property type="molecule type" value="Genomic_DNA"/>
</dbReference>
<name>A0A423NZC6_PSEFL</name>
<gene>
    <name evidence="2" type="ORF">BK673_23960</name>
</gene>
<organism evidence="2 3">
    <name type="scientific">Pseudomonas fluorescens</name>
    <dbReference type="NCBI Taxonomy" id="294"/>
    <lineage>
        <taxon>Bacteria</taxon>
        <taxon>Pseudomonadati</taxon>
        <taxon>Pseudomonadota</taxon>
        <taxon>Gammaproteobacteria</taxon>
        <taxon>Pseudomonadales</taxon>
        <taxon>Pseudomonadaceae</taxon>
        <taxon>Pseudomonas</taxon>
    </lineage>
</organism>
<evidence type="ECO:0000313" key="2">
    <source>
        <dbReference type="EMBL" id="ROO03738.1"/>
    </source>
</evidence>
<dbReference type="RefSeq" id="WP_123595019.1">
    <property type="nucleotide sequence ID" value="NZ_MOBZ01000020.1"/>
</dbReference>
<proteinExistence type="predicted"/>
<evidence type="ECO:0000259" key="1">
    <source>
        <dbReference type="Pfam" id="PF21247"/>
    </source>
</evidence>
<reference evidence="2 3" key="1">
    <citation type="submission" date="2016-10" db="EMBL/GenBank/DDBJ databases">
        <title>Comparative genome analysis of multiple Pseudomonas spp. focuses on biocontrol and plant growth promoting traits.</title>
        <authorList>
            <person name="Tao X.-Y."/>
            <person name="Taylor C.G."/>
        </authorList>
    </citation>
    <scope>NUCLEOTIDE SEQUENCE [LARGE SCALE GENOMIC DNA]</scope>
    <source>
        <strain evidence="2 3">36G2</strain>
    </source>
</reference>
<dbReference type="AlphaFoldDB" id="A0A423NZC6"/>